<evidence type="ECO:0000313" key="3">
    <source>
        <dbReference type="Proteomes" id="UP001358586"/>
    </source>
</evidence>
<evidence type="ECO:0000256" key="1">
    <source>
        <dbReference type="SAM" id="MobiDB-lite"/>
    </source>
</evidence>
<dbReference type="Proteomes" id="UP001358586">
    <property type="component" value="Chromosome 12"/>
</dbReference>
<feature type="compositionally biased region" description="Basic and acidic residues" evidence="1">
    <location>
        <begin position="1"/>
        <end position="26"/>
    </location>
</feature>
<evidence type="ECO:0000313" key="2">
    <source>
        <dbReference type="EMBL" id="KAK5775404.1"/>
    </source>
</evidence>
<comment type="caution">
    <text evidence="2">The sequence shown here is derived from an EMBL/GenBank/DDBJ whole genome shotgun (WGS) entry which is preliminary data.</text>
</comment>
<accession>A0ABR0MN42</accession>
<sequence length="128" mass="14739">MESEMKTKKKDASGPTEEIHDGKGTDEPTQWVRRLGHNMHYNIKLLKSMKIVIDMFVKSKAGTKYRWSEWLSDSFEGNKDVAKQQEEEDDEAIEDDNFASYQGNFESAFAFARQPKEGPIFQKPSDLS</sequence>
<name>A0ABR0MN42_GOSAR</name>
<gene>
    <name evidence="2" type="ORF">PVK06_043289</name>
</gene>
<protein>
    <submittedName>
        <fullName evidence="2">Uncharacterized protein</fullName>
    </submittedName>
</protein>
<proteinExistence type="predicted"/>
<dbReference type="EMBL" id="JARKNE010000012">
    <property type="protein sequence ID" value="KAK5775404.1"/>
    <property type="molecule type" value="Genomic_DNA"/>
</dbReference>
<keyword evidence="3" id="KW-1185">Reference proteome</keyword>
<feature type="region of interest" description="Disordered" evidence="1">
    <location>
        <begin position="1"/>
        <end position="29"/>
    </location>
</feature>
<reference evidence="2 3" key="1">
    <citation type="submission" date="2023-03" db="EMBL/GenBank/DDBJ databases">
        <title>WGS of Gossypium arboreum.</title>
        <authorList>
            <person name="Yu D."/>
        </authorList>
    </citation>
    <scope>NUCLEOTIDE SEQUENCE [LARGE SCALE GENOMIC DNA]</scope>
    <source>
        <tissue evidence="2">Leaf</tissue>
    </source>
</reference>
<organism evidence="2 3">
    <name type="scientific">Gossypium arboreum</name>
    <name type="common">Tree cotton</name>
    <name type="synonym">Gossypium nanking</name>
    <dbReference type="NCBI Taxonomy" id="29729"/>
    <lineage>
        <taxon>Eukaryota</taxon>
        <taxon>Viridiplantae</taxon>
        <taxon>Streptophyta</taxon>
        <taxon>Embryophyta</taxon>
        <taxon>Tracheophyta</taxon>
        <taxon>Spermatophyta</taxon>
        <taxon>Magnoliopsida</taxon>
        <taxon>eudicotyledons</taxon>
        <taxon>Gunneridae</taxon>
        <taxon>Pentapetalae</taxon>
        <taxon>rosids</taxon>
        <taxon>malvids</taxon>
        <taxon>Malvales</taxon>
        <taxon>Malvaceae</taxon>
        <taxon>Malvoideae</taxon>
        <taxon>Gossypium</taxon>
    </lineage>
</organism>